<dbReference type="PROSITE" id="PS00671">
    <property type="entry name" value="D_2_HYDROXYACID_DH_3"/>
    <property type="match status" value="1"/>
</dbReference>
<dbReference type="CDD" id="cd12159">
    <property type="entry name" value="2-Hacid_dh_2"/>
    <property type="match status" value="1"/>
</dbReference>
<dbReference type="Pfam" id="PF02826">
    <property type="entry name" value="2-Hacid_dh_C"/>
    <property type="match status" value="1"/>
</dbReference>
<dbReference type="PATRIC" id="fig|1224163.3.peg.2022"/>
<dbReference type="GO" id="GO:0051287">
    <property type="term" value="F:NAD binding"/>
    <property type="evidence" value="ECO:0007669"/>
    <property type="project" value="InterPro"/>
</dbReference>
<dbReference type="PANTHER" id="PTHR43333:SF1">
    <property type="entry name" value="D-ISOMER SPECIFIC 2-HYDROXYACID DEHYDROGENASE NAD-BINDING DOMAIN-CONTAINING PROTEIN"/>
    <property type="match status" value="1"/>
</dbReference>
<dbReference type="EMBL" id="CP003924">
    <property type="protein sequence ID" value="AGS35477.1"/>
    <property type="molecule type" value="Genomic_DNA"/>
</dbReference>
<dbReference type="STRING" id="1224163.B841_10025"/>
<keyword evidence="5" id="KW-1185">Reference proteome</keyword>
<gene>
    <name evidence="4" type="ORF">B841_10025</name>
</gene>
<dbReference type="InterPro" id="IPR036291">
    <property type="entry name" value="NAD(P)-bd_dom_sf"/>
</dbReference>
<evidence type="ECO:0000256" key="2">
    <source>
        <dbReference type="ARBA" id="ARBA00023027"/>
    </source>
</evidence>
<dbReference type="GO" id="GO:0016616">
    <property type="term" value="F:oxidoreductase activity, acting on the CH-OH group of donors, NAD or NADP as acceptor"/>
    <property type="evidence" value="ECO:0007669"/>
    <property type="project" value="UniProtKB-ARBA"/>
</dbReference>
<organism evidence="4 5">
    <name type="scientific">Corynebacterium maris DSM 45190</name>
    <dbReference type="NCBI Taxonomy" id="1224163"/>
    <lineage>
        <taxon>Bacteria</taxon>
        <taxon>Bacillati</taxon>
        <taxon>Actinomycetota</taxon>
        <taxon>Actinomycetes</taxon>
        <taxon>Mycobacteriales</taxon>
        <taxon>Corynebacteriaceae</taxon>
        <taxon>Corynebacterium</taxon>
    </lineage>
</organism>
<dbReference type="eggNOG" id="COG0111">
    <property type="taxonomic scope" value="Bacteria"/>
</dbReference>
<evidence type="ECO:0000313" key="4">
    <source>
        <dbReference type="EMBL" id="AGS35477.1"/>
    </source>
</evidence>
<keyword evidence="2" id="KW-0520">NAD</keyword>
<proteinExistence type="predicted"/>
<protein>
    <submittedName>
        <fullName evidence="4">Phosphoglycerate dehydrogenase-related dehydrogenase</fullName>
    </submittedName>
</protein>
<dbReference type="PANTHER" id="PTHR43333">
    <property type="entry name" value="2-HACID_DH_C DOMAIN-CONTAINING PROTEIN"/>
    <property type="match status" value="1"/>
</dbReference>
<dbReference type="AlphaFoldDB" id="S5SWP5"/>
<dbReference type="Proteomes" id="UP000015388">
    <property type="component" value="Chromosome"/>
</dbReference>
<dbReference type="Gene3D" id="3.40.50.720">
    <property type="entry name" value="NAD(P)-binding Rossmann-like Domain"/>
    <property type="match status" value="2"/>
</dbReference>
<evidence type="ECO:0000256" key="1">
    <source>
        <dbReference type="ARBA" id="ARBA00023002"/>
    </source>
</evidence>
<keyword evidence="1" id="KW-0560">Oxidoreductase</keyword>
<dbReference type="SUPFAM" id="SSF51735">
    <property type="entry name" value="NAD(P)-binding Rossmann-fold domains"/>
    <property type="match status" value="1"/>
</dbReference>
<reference evidence="4 5" key="1">
    <citation type="submission" date="2012-11" db="EMBL/GenBank/DDBJ databases">
        <title>The complete genome sequence of Corynebacterium maris Coryn-1 (=DSM 45190).</title>
        <authorList>
            <person name="Schaffert L."/>
            <person name="Albersmeier A."/>
            <person name="Kalinowski J."/>
            <person name="Ruckert C."/>
        </authorList>
    </citation>
    <scope>NUCLEOTIDE SEQUENCE [LARGE SCALE GENOMIC DNA]</scope>
    <source>
        <strain evidence="5">Coryn-1</strain>
    </source>
</reference>
<dbReference type="InterPro" id="IPR006140">
    <property type="entry name" value="D-isomer_DH_NAD-bd"/>
</dbReference>
<evidence type="ECO:0000313" key="5">
    <source>
        <dbReference type="Proteomes" id="UP000015388"/>
    </source>
</evidence>
<dbReference type="KEGG" id="cmd:B841_10025"/>
<dbReference type="InterPro" id="IPR029753">
    <property type="entry name" value="D-isomer_DH_CS"/>
</dbReference>
<accession>S5SWP5</accession>
<feature type="domain" description="D-isomer specific 2-hydroxyacid dehydrogenase NAD-binding" evidence="3">
    <location>
        <begin position="94"/>
        <end position="268"/>
    </location>
</feature>
<sequence length="305" mass="32776">MKFTMYPAPWDNVVDEVAAAGHEFVDRIEDADFLIFNGGPRHFPDPLPENIGFVQHVFTGVEHLIGSGTIKPNVRWANSAGVYGTPVAEIAMALLLAQLHQVKAVTQAGSFDIRWEADEKQGWLFSGRTVALIGAGGIAKAMIPMLRPFGVKIIAVNRSGDDVDGADETFAIDRAEHVWGEADAFVLTMPLTDETRGVIDAEVLGKMKPNAVVVNVGRGQLVVTDDLVDALRDGVIAGAAMDVTEPEPLPEGHPLWELPNATITPHIAATARIARKMIAPQIVDNAAAFEAGERMPTEVDVEAGY</sequence>
<evidence type="ECO:0000259" key="3">
    <source>
        <dbReference type="Pfam" id="PF02826"/>
    </source>
</evidence>
<dbReference type="HOGENOM" id="CLU_019796_1_0_11"/>
<dbReference type="OrthoDB" id="4324715at2"/>
<name>S5SWP5_9CORY</name>
<dbReference type="RefSeq" id="WP_020935410.1">
    <property type="nucleotide sequence ID" value="NC_021915.1"/>
</dbReference>